<feature type="region of interest" description="Disordered" evidence="1">
    <location>
        <begin position="350"/>
        <end position="395"/>
    </location>
</feature>
<feature type="region of interest" description="Disordered" evidence="1">
    <location>
        <begin position="93"/>
        <end position="121"/>
    </location>
</feature>
<dbReference type="KEGG" id="ssl:SS1G_05221"/>
<dbReference type="AlphaFoldDB" id="A0A1D9Q9Z9"/>
<feature type="compositionally biased region" description="Basic and acidic residues" evidence="1">
    <location>
        <begin position="8"/>
        <end position="18"/>
    </location>
</feature>
<dbReference type="OMA" id="SARYEIN"/>
<dbReference type="RefSeq" id="XP_001593793.1">
    <property type="nucleotide sequence ID" value="XM_001593743.1"/>
</dbReference>
<evidence type="ECO:0000256" key="1">
    <source>
        <dbReference type="SAM" id="MobiDB-lite"/>
    </source>
</evidence>
<dbReference type="InterPro" id="IPR003615">
    <property type="entry name" value="HNH_nuc"/>
</dbReference>
<organism evidence="3 4">
    <name type="scientific">Sclerotinia sclerotiorum (strain ATCC 18683 / 1980 / Ss-1)</name>
    <name type="common">White mold</name>
    <name type="synonym">Whetzelinia sclerotiorum</name>
    <dbReference type="NCBI Taxonomy" id="665079"/>
    <lineage>
        <taxon>Eukaryota</taxon>
        <taxon>Fungi</taxon>
        <taxon>Dikarya</taxon>
        <taxon>Ascomycota</taxon>
        <taxon>Pezizomycotina</taxon>
        <taxon>Leotiomycetes</taxon>
        <taxon>Helotiales</taxon>
        <taxon>Sclerotiniaceae</taxon>
        <taxon>Sclerotinia</taxon>
    </lineage>
</organism>
<evidence type="ECO:0000313" key="3">
    <source>
        <dbReference type="EMBL" id="APA11736.1"/>
    </source>
</evidence>
<evidence type="ECO:0000259" key="2">
    <source>
        <dbReference type="Pfam" id="PF13391"/>
    </source>
</evidence>
<feature type="domain" description="HNH nuclease" evidence="2">
    <location>
        <begin position="174"/>
        <end position="235"/>
    </location>
</feature>
<sequence>MATSHRNTVPDRTKEANNKNKRKGNMSGSSREYPDDVDDLRIALKEMNEEEKEITLDTPPDTPISEIYARKRAWHRRKTLYLDMIVEAFSKRHRKTDPINPTGSTNPTDPAHPTDPTNDEKKNVFGLAERAHVELILQLYIKKRSSTEQSGFRDNLMDYYGVSRTRDGVKECWCVVSHSWGASKLLTAAHIMPVRLRQLPMKHIFGQEAAEELFSAKNGLILEKQIEKHFDNCQLPIVPCLSEEDVWELRVIDKHLLNQSHYFTSENFKFLHGRKLKFLNANRPRKRYLYYHWLMCITVAAQKKMNLKRIEEKARFAQYWGTPGRYLREEMIAAMMSYACHQSPTGKLILGKEEGENEDVDGDGGGDGDEDGNENEDGDEEDQEDEEDEEENYGR</sequence>
<dbReference type="Proteomes" id="UP000177798">
    <property type="component" value="Chromosome 8"/>
</dbReference>
<dbReference type="OrthoDB" id="5386595at2759"/>
<dbReference type="Pfam" id="PF13391">
    <property type="entry name" value="HNH_2"/>
    <property type="match status" value="1"/>
</dbReference>
<evidence type="ECO:0000313" key="4">
    <source>
        <dbReference type="Proteomes" id="UP000177798"/>
    </source>
</evidence>
<feature type="compositionally biased region" description="Polar residues" evidence="1">
    <location>
        <begin position="99"/>
        <end position="108"/>
    </location>
</feature>
<accession>A0A1D9Q9Z9</accession>
<gene>
    <name evidence="3" type="ORF">sscle_08g065060</name>
</gene>
<feature type="region of interest" description="Disordered" evidence="1">
    <location>
        <begin position="1"/>
        <end position="36"/>
    </location>
</feature>
<dbReference type="VEuPathDB" id="FungiDB:sscle_08g065060"/>
<feature type="compositionally biased region" description="Acidic residues" evidence="1">
    <location>
        <begin position="355"/>
        <end position="395"/>
    </location>
</feature>
<name>A0A1D9Q9Z9_SCLS1</name>
<protein>
    <recommendedName>
        <fullName evidence="2">HNH nuclease domain-containing protein</fullName>
    </recommendedName>
</protein>
<proteinExistence type="predicted"/>
<reference evidence="4" key="1">
    <citation type="journal article" date="2017" name="Genome Biol. Evol.">
        <title>The complete genome sequence of the phytopathogenic fungus Sclerotinia sclerotiorum reveals insights into the genome architecture of broad host range pathogens.</title>
        <authorList>
            <person name="Derbyshire M."/>
            <person name="Denton-Giles M."/>
            <person name="Hegedus D."/>
            <person name="Seifbarghy S."/>
            <person name="Rollins J."/>
            <person name="van Kan J."/>
            <person name="Seidl M.F."/>
            <person name="Faino L."/>
            <person name="Mbengue M."/>
            <person name="Navaud O."/>
            <person name="Raffaele S."/>
            <person name="Hammond-Kosack K."/>
            <person name="Heard S."/>
            <person name="Oliver R."/>
        </authorList>
    </citation>
    <scope>NUCLEOTIDE SEQUENCE [LARGE SCALE GENOMIC DNA]</scope>
    <source>
        <strain evidence="4">ATCC 18683 / 1980 / Ss-1</strain>
    </source>
</reference>
<dbReference type="EMBL" id="CP017821">
    <property type="protein sequence ID" value="APA11736.1"/>
    <property type="molecule type" value="Genomic_DNA"/>
</dbReference>